<protein>
    <submittedName>
        <fullName evidence="1">Uncharacterized protein</fullName>
    </submittedName>
</protein>
<dbReference type="EMBL" id="CM020618">
    <property type="protein sequence ID" value="KAK1859633.1"/>
    <property type="molecule type" value="Genomic_DNA"/>
</dbReference>
<name>A0ACC3BPT6_PYRYE</name>
<gene>
    <name evidence="1" type="ORF">I4F81_002227</name>
</gene>
<reference evidence="1" key="1">
    <citation type="submission" date="2019-11" db="EMBL/GenBank/DDBJ databases">
        <title>Nori genome reveals adaptations in red seaweeds to the harsh intertidal environment.</title>
        <authorList>
            <person name="Wang D."/>
            <person name="Mao Y."/>
        </authorList>
    </citation>
    <scope>NUCLEOTIDE SEQUENCE</scope>
    <source>
        <tissue evidence="1">Gametophyte</tissue>
    </source>
</reference>
<comment type="caution">
    <text evidence="1">The sequence shown here is derived from an EMBL/GenBank/DDBJ whole genome shotgun (WGS) entry which is preliminary data.</text>
</comment>
<keyword evidence="2" id="KW-1185">Reference proteome</keyword>
<evidence type="ECO:0000313" key="2">
    <source>
        <dbReference type="Proteomes" id="UP000798662"/>
    </source>
</evidence>
<sequence>MVGVQDHPVAPPPTRLRLSPAEAAMDLTHFIFADEQSGGRVSFSAVVTAAASKYSIRGSTLSGSGNVAPLTRQLLSGVDESNDARSSYEASCHDWIHALRERST</sequence>
<organism evidence="1 2">
    <name type="scientific">Pyropia yezoensis</name>
    <name type="common">Susabi-nori</name>
    <name type="synonym">Porphyra yezoensis</name>
    <dbReference type="NCBI Taxonomy" id="2788"/>
    <lineage>
        <taxon>Eukaryota</taxon>
        <taxon>Rhodophyta</taxon>
        <taxon>Bangiophyceae</taxon>
        <taxon>Bangiales</taxon>
        <taxon>Bangiaceae</taxon>
        <taxon>Pyropia</taxon>
    </lineage>
</organism>
<proteinExistence type="predicted"/>
<evidence type="ECO:0000313" key="1">
    <source>
        <dbReference type="EMBL" id="KAK1859633.1"/>
    </source>
</evidence>
<accession>A0ACC3BPT6</accession>
<dbReference type="Proteomes" id="UP000798662">
    <property type="component" value="Chromosome 1"/>
</dbReference>